<dbReference type="OrthoDB" id="6513042at2759"/>
<dbReference type="Proteomes" id="UP000751190">
    <property type="component" value="Unassembled WGS sequence"/>
</dbReference>
<organism evidence="6 7">
    <name type="scientific">Diacronema lutheri</name>
    <name type="common">Unicellular marine alga</name>
    <name type="synonym">Monochrysis lutheri</name>
    <dbReference type="NCBI Taxonomy" id="2081491"/>
    <lineage>
        <taxon>Eukaryota</taxon>
        <taxon>Haptista</taxon>
        <taxon>Haptophyta</taxon>
        <taxon>Pavlovophyceae</taxon>
        <taxon>Pavlovales</taxon>
        <taxon>Pavlovaceae</taxon>
        <taxon>Diacronema</taxon>
    </lineage>
</organism>
<keyword evidence="1" id="KW-0547">Nucleotide-binding</keyword>
<dbReference type="Pfam" id="PF13087">
    <property type="entry name" value="AAA_12"/>
    <property type="match status" value="1"/>
</dbReference>
<keyword evidence="7" id="KW-1185">Reference proteome</keyword>
<evidence type="ECO:0000256" key="4">
    <source>
        <dbReference type="ARBA" id="ARBA00022840"/>
    </source>
</evidence>
<keyword evidence="2" id="KW-0378">Hydrolase</keyword>
<dbReference type="InterPro" id="IPR041679">
    <property type="entry name" value="DNA2/NAM7-like_C"/>
</dbReference>
<evidence type="ECO:0000259" key="5">
    <source>
        <dbReference type="Pfam" id="PF13087"/>
    </source>
</evidence>
<gene>
    <name evidence="6" type="ORF">KFE25_003825</name>
</gene>
<dbReference type="GO" id="GO:0043139">
    <property type="term" value="F:5'-3' DNA helicase activity"/>
    <property type="evidence" value="ECO:0007669"/>
    <property type="project" value="TreeGrafter"/>
</dbReference>
<dbReference type="GO" id="GO:0005524">
    <property type="term" value="F:ATP binding"/>
    <property type="evidence" value="ECO:0007669"/>
    <property type="project" value="UniProtKB-KW"/>
</dbReference>
<feature type="domain" description="DNA2/NAM7 helicase-like C-terminal" evidence="5">
    <location>
        <begin position="501"/>
        <end position="637"/>
    </location>
</feature>
<proteinExistence type="predicted"/>
<evidence type="ECO:0000256" key="3">
    <source>
        <dbReference type="ARBA" id="ARBA00022806"/>
    </source>
</evidence>
<dbReference type="AlphaFoldDB" id="A0A8J6C6H3"/>
<accession>A0A8J6C6H3</accession>
<sequence>MQHDLDGAQAEALNTSYIARVTEALGASFRVLNSAGGALPNALVDAASDAPAYLAGVSRDCTRELYALVSDWRVPSGDEWSAWPPDDDASKNELPNCLIALADVSSRDGFKIRLVVKAAGGGLYALQPALELSSALGGSARACRVAAGLHIRMGSFCLVSYVGDLVSALVAARELRTANSPLVDVLRPHAPNPLARWEAPRAWDAPRIFALNTLQLAALCGLRHRVELIVGPPGTGKSTTILSLVQECLLPGEAAIVTAVQNRAIEALTDKFARARLPFVVVGSRLTGDVADWTLEEQIERHGGVAAAKLWIRRLALTKELLRAGLRVKARQCFAEMETERRREYRADLSSRIAARVLAFARGRESGGGTLGFEKTEIYRTWAEEQGGGRHLCDEFVLPRLKRLTAEYVASAPLRFWRRAATALTRARYAAAYSMLAHVEQTAIYDAPRALNTMRCTASDSIVLGARALLCTTASVGPAIPDADLHAALPPFSRVRDDAGSLMLRLERSGHASSRMLVEQYRMPGALADVVSACFYRGLLRTSQSKLDSSPRTPGTLGLIEVPGQAETHGEYGTSAFNVLEAEAVVHKARELRVAYPADTIAVLTTYRAQEKLVRTLLDEARIDAVEALSIDAAQGRGGFISPTPP</sequence>
<comment type="caution">
    <text evidence="6">The sequence shown here is derived from an EMBL/GenBank/DDBJ whole genome shotgun (WGS) entry which is preliminary data.</text>
</comment>
<evidence type="ECO:0000256" key="2">
    <source>
        <dbReference type="ARBA" id="ARBA00022801"/>
    </source>
</evidence>
<evidence type="ECO:0000256" key="1">
    <source>
        <dbReference type="ARBA" id="ARBA00022741"/>
    </source>
</evidence>
<protein>
    <recommendedName>
        <fullName evidence="5">DNA2/NAM7 helicase-like C-terminal domain-containing protein</fullName>
    </recommendedName>
</protein>
<dbReference type="PANTHER" id="PTHR43788">
    <property type="entry name" value="DNA2/NAM7 HELICASE FAMILY MEMBER"/>
    <property type="match status" value="1"/>
</dbReference>
<reference evidence="6" key="1">
    <citation type="submission" date="2021-05" db="EMBL/GenBank/DDBJ databases">
        <title>The genome of the haptophyte Pavlova lutheri (Diacronema luteri, Pavlovales) - a model for lipid biosynthesis in eukaryotic algae.</title>
        <authorList>
            <person name="Hulatt C.J."/>
            <person name="Posewitz M.C."/>
        </authorList>
    </citation>
    <scope>NUCLEOTIDE SEQUENCE</scope>
    <source>
        <strain evidence="6">NIVA-4/92</strain>
    </source>
</reference>
<dbReference type="SUPFAM" id="SSF52540">
    <property type="entry name" value="P-loop containing nucleoside triphosphate hydrolases"/>
    <property type="match status" value="1"/>
</dbReference>
<dbReference type="EMBL" id="JAGTXO010000015">
    <property type="protein sequence ID" value="KAG8463552.1"/>
    <property type="molecule type" value="Genomic_DNA"/>
</dbReference>
<dbReference type="PANTHER" id="PTHR43788:SF8">
    <property type="entry name" value="DNA-BINDING PROTEIN SMUBP-2"/>
    <property type="match status" value="1"/>
</dbReference>
<dbReference type="InterPro" id="IPR027417">
    <property type="entry name" value="P-loop_NTPase"/>
</dbReference>
<evidence type="ECO:0000313" key="7">
    <source>
        <dbReference type="Proteomes" id="UP000751190"/>
    </source>
</evidence>
<dbReference type="GO" id="GO:0016787">
    <property type="term" value="F:hydrolase activity"/>
    <property type="evidence" value="ECO:0007669"/>
    <property type="project" value="UniProtKB-KW"/>
</dbReference>
<keyword evidence="4" id="KW-0067">ATP-binding</keyword>
<evidence type="ECO:0000313" key="6">
    <source>
        <dbReference type="EMBL" id="KAG8463552.1"/>
    </source>
</evidence>
<name>A0A8J6C6H3_DIALT</name>
<dbReference type="InterPro" id="IPR050534">
    <property type="entry name" value="Coronavir_polyprotein_1ab"/>
</dbReference>
<keyword evidence="3" id="KW-0347">Helicase</keyword>
<dbReference type="Gene3D" id="3.40.50.300">
    <property type="entry name" value="P-loop containing nucleotide triphosphate hydrolases"/>
    <property type="match status" value="2"/>
</dbReference>